<comment type="caution">
    <text evidence="2">The sequence shown here is derived from an EMBL/GenBank/DDBJ whole genome shotgun (WGS) entry which is preliminary data.</text>
</comment>
<keyword evidence="3" id="KW-1185">Reference proteome</keyword>
<accession>A0ABQ8BV23</accession>
<dbReference type="Proteomes" id="UP000824890">
    <property type="component" value="Unassembled WGS sequence"/>
</dbReference>
<name>A0ABQ8BV23_BRANA</name>
<feature type="signal peptide" evidence="1">
    <location>
        <begin position="1"/>
        <end position="20"/>
    </location>
</feature>
<proteinExistence type="predicted"/>
<gene>
    <name evidence="2" type="ORF">HID58_031992</name>
</gene>
<dbReference type="EMBL" id="JAGKQM010000009">
    <property type="protein sequence ID" value="KAH0908671.1"/>
    <property type="molecule type" value="Genomic_DNA"/>
</dbReference>
<keyword evidence="1" id="KW-0732">Signal</keyword>
<protein>
    <submittedName>
        <fullName evidence="2">Uncharacterized protein</fullName>
    </submittedName>
</protein>
<organism evidence="2 3">
    <name type="scientific">Brassica napus</name>
    <name type="common">Rape</name>
    <dbReference type="NCBI Taxonomy" id="3708"/>
    <lineage>
        <taxon>Eukaryota</taxon>
        <taxon>Viridiplantae</taxon>
        <taxon>Streptophyta</taxon>
        <taxon>Embryophyta</taxon>
        <taxon>Tracheophyta</taxon>
        <taxon>Spermatophyta</taxon>
        <taxon>Magnoliopsida</taxon>
        <taxon>eudicotyledons</taxon>
        <taxon>Gunneridae</taxon>
        <taxon>Pentapetalae</taxon>
        <taxon>rosids</taxon>
        <taxon>malvids</taxon>
        <taxon>Brassicales</taxon>
        <taxon>Brassicaceae</taxon>
        <taxon>Brassiceae</taxon>
        <taxon>Brassica</taxon>
    </lineage>
</organism>
<reference evidence="2 3" key="1">
    <citation type="submission" date="2021-05" db="EMBL/GenBank/DDBJ databases">
        <title>Genome Assembly of Synthetic Allotetraploid Brassica napus Reveals Homoeologous Exchanges between Subgenomes.</title>
        <authorList>
            <person name="Davis J.T."/>
        </authorList>
    </citation>
    <scope>NUCLEOTIDE SEQUENCE [LARGE SCALE GENOMIC DNA]</scope>
    <source>
        <strain evidence="3">cv. Da-Ae</strain>
        <tissue evidence="2">Seedling</tissue>
    </source>
</reference>
<sequence length="71" mass="8289">MVFIDLGLLHYLRFLGFTNATQIKLTDVTDPMVNEKVADRELPTKFTLIFRSMVHLNELPTKFTLSPLLHW</sequence>
<feature type="chain" id="PRO_5046575372" evidence="1">
    <location>
        <begin position="21"/>
        <end position="71"/>
    </location>
</feature>
<feature type="non-terminal residue" evidence="2">
    <location>
        <position position="71"/>
    </location>
</feature>
<evidence type="ECO:0000256" key="1">
    <source>
        <dbReference type="SAM" id="SignalP"/>
    </source>
</evidence>
<evidence type="ECO:0000313" key="2">
    <source>
        <dbReference type="EMBL" id="KAH0908671.1"/>
    </source>
</evidence>
<evidence type="ECO:0000313" key="3">
    <source>
        <dbReference type="Proteomes" id="UP000824890"/>
    </source>
</evidence>